<dbReference type="InterPro" id="IPR017441">
    <property type="entry name" value="Protein_kinase_ATP_BS"/>
</dbReference>
<dbReference type="EMBL" id="JABFRW010000201">
    <property type="protein sequence ID" value="NOT35526.1"/>
    <property type="molecule type" value="Genomic_DNA"/>
</dbReference>
<proteinExistence type="predicted"/>
<feature type="domain" description="Protein kinase" evidence="8">
    <location>
        <begin position="40"/>
        <end position="335"/>
    </location>
</feature>
<dbReference type="PANTHER" id="PTHR43289:SF6">
    <property type="entry name" value="SERINE_THREONINE-PROTEIN KINASE NEKL-3"/>
    <property type="match status" value="1"/>
</dbReference>
<keyword evidence="4 5" id="KW-0067">ATP-binding</keyword>
<dbReference type="PROSITE" id="PS00107">
    <property type="entry name" value="PROTEIN_KINASE_ATP"/>
    <property type="match status" value="1"/>
</dbReference>
<keyword evidence="2 5" id="KW-0547">Nucleotide-binding</keyword>
<comment type="caution">
    <text evidence="9">The sequence shown here is derived from an EMBL/GenBank/DDBJ whole genome shotgun (WGS) entry which is preliminary data.</text>
</comment>
<dbReference type="GO" id="GO:0005524">
    <property type="term" value="F:ATP binding"/>
    <property type="evidence" value="ECO:0007669"/>
    <property type="project" value="UniProtKB-UniRule"/>
</dbReference>
<dbReference type="SUPFAM" id="SSF48452">
    <property type="entry name" value="TPR-like"/>
    <property type="match status" value="4"/>
</dbReference>
<dbReference type="Pfam" id="PF00069">
    <property type="entry name" value="Pkinase"/>
    <property type="match status" value="1"/>
</dbReference>
<evidence type="ECO:0000256" key="1">
    <source>
        <dbReference type="ARBA" id="ARBA00022679"/>
    </source>
</evidence>
<evidence type="ECO:0000256" key="2">
    <source>
        <dbReference type="ARBA" id="ARBA00022741"/>
    </source>
</evidence>
<evidence type="ECO:0000313" key="10">
    <source>
        <dbReference type="Proteomes" id="UP000580839"/>
    </source>
</evidence>
<dbReference type="Gene3D" id="1.25.40.10">
    <property type="entry name" value="Tetratricopeptide repeat domain"/>
    <property type="match status" value="3"/>
</dbReference>
<organism evidence="9 10">
    <name type="scientific">Eiseniibacteriota bacterium</name>
    <dbReference type="NCBI Taxonomy" id="2212470"/>
    <lineage>
        <taxon>Bacteria</taxon>
        <taxon>Candidatus Eiseniibacteriota</taxon>
    </lineage>
</organism>
<dbReference type="InterPro" id="IPR008271">
    <property type="entry name" value="Ser/Thr_kinase_AS"/>
</dbReference>
<dbReference type="SMART" id="SM00028">
    <property type="entry name" value="TPR"/>
    <property type="match status" value="7"/>
</dbReference>
<dbReference type="PANTHER" id="PTHR43289">
    <property type="entry name" value="MITOGEN-ACTIVATED PROTEIN KINASE KINASE KINASE 20-RELATED"/>
    <property type="match status" value="1"/>
</dbReference>
<gene>
    <name evidence="9" type="ORF">HOP12_15380</name>
</gene>
<evidence type="ECO:0000259" key="8">
    <source>
        <dbReference type="PROSITE" id="PS50011"/>
    </source>
</evidence>
<dbReference type="GO" id="GO:0004674">
    <property type="term" value="F:protein serine/threonine kinase activity"/>
    <property type="evidence" value="ECO:0007669"/>
    <property type="project" value="TreeGrafter"/>
</dbReference>
<keyword evidence="7" id="KW-0812">Transmembrane</keyword>
<dbReference type="Gene3D" id="3.30.200.20">
    <property type="entry name" value="Phosphorylase Kinase, domain 1"/>
    <property type="match status" value="1"/>
</dbReference>
<dbReference type="SMART" id="SM00220">
    <property type="entry name" value="S_TKc"/>
    <property type="match status" value="1"/>
</dbReference>
<accession>A0A849SLQ9</accession>
<evidence type="ECO:0000256" key="6">
    <source>
        <dbReference type="SAM" id="MobiDB-lite"/>
    </source>
</evidence>
<dbReference type="AlphaFoldDB" id="A0A849SLQ9"/>
<evidence type="ECO:0000313" key="9">
    <source>
        <dbReference type="EMBL" id="NOT35526.1"/>
    </source>
</evidence>
<keyword evidence="3" id="KW-0418">Kinase</keyword>
<keyword evidence="1" id="KW-0808">Transferase</keyword>
<dbReference type="Proteomes" id="UP000580839">
    <property type="component" value="Unassembled WGS sequence"/>
</dbReference>
<dbReference type="Pfam" id="PF13424">
    <property type="entry name" value="TPR_12"/>
    <property type="match status" value="4"/>
</dbReference>
<name>A0A849SLQ9_UNCEI</name>
<reference evidence="9 10" key="1">
    <citation type="submission" date="2020-04" db="EMBL/GenBank/DDBJ databases">
        <title>Metagenomic profiling of ammonia- and methane-oxidizing microorganisms in a Dutch drinking water treatment plant.</title>
        <authorList>
            <person name="Poghosyan L."/>
            <person name="Leucker S."/>
        </authorList>
    </citation>
    <scope>NUCLEOTIDE SEQUENCE [LARGE SCALE GENOMIC DNA]</scope>
    <source>
        <strain evidence="9">S-RSF-IL-03</strain>
    </source>
</reference>
<keyword evidence="7" id="KW-0472">Membrane</keyword>
<feature type="binding site" evidence="5">
    <location>
        <position position="69"/>
    </location>
    <ligand>
        <name>ATP</name>
        <dbReference type="ChEBI" id="CHEBI:30616"/>
    </ligand>
</feature>
<dbReference type="Gene3D" id="1.10.510.10">
    <property type="entry name" value="Transferase(Phosphotransferase) domain 1"/>
    <property type="match status" value="1"/>
</dbReference>
<dbReference type="InterPro" id="IPR011009">
    <property type="entry name" value="Kinase-like_dom_sf"/>
</dbReference>
<evidence type="ECO:0000256" key="5">
    <source>
        <dbReference type="PROSITE-ProRule" id="PRU10141"/>
    </source>
</evidence>
<feature type="compositionally biased region" description="Basic and acidic residues" evidence="6">
    <location>
        <begin position="1"/>
        <end position="17"/>
    </location>
</feature>
<dbReference type="InterPro" id="IPR011990">
    <property type="entry name" value="TPR-like_helical_dom_sf"/>
</dbReference>
<dbReference type="PROSITE" id="PS50011">
    <property type="entry name" value="PROTEIN_KINASE_DOM"/>
    <property type="match status" value="1"/>
</dbReference>
<keyword evidence="7" id="KW-1133">Transmembrane helix</keyword>
<dbReference type="CDD" id="cd14014">
    <property type="entry name" value="STKc_PknB_like"/>
    <property type="match status" value="1"/>
</dbReference>
<feature type="transmembrane region" description="Helical" evidence="7">
    <location>
        <begin position="355"/>
        <end position="378"/>
    </location>
</feature>
<dbReference type="InterPro" id="IPR000719">
    <property type="entry name" value="Prot_kinase_dom"/>
</dbReference>
<dbReference type="SUPFAM" id="SSF56112">
    <property type="entry name" value="Protein kinase-like (PK-like)"/>
    <property type="match status" value="1"/>
</dbReference>
<sequence length="1037" mass="111475">MSDEPRPPRNEHDETRTMHASAGEAAPPELGGMPAEVDGYRLLGVLGQGGMGVVYLAEQKEPRRRVALKVIRGSAHTDALHVRLFRREAETLGRLRHPNIGAIYGAGRLPDGRPYFAMELVEGPTLDVYLASRPSPANRAELLHRLALAGRIAEAVHYAHQRGVIHRDLKPSNIVIPTQLGADTTGSSTAAALDVKILDFGLARLTDDDSQMSVMSDVGSIRGTLPYMSPEQVRGDTHALDVRSDVYALGVILFEMLAGERPYDVSRVSLPEAMRVISEQEPRALRDTPSGLIRVDTDLQSIVLKALAKEPDRRYSSAAALAEDLDRYRNSQPVLARTPSTAYQVRKLVARHKPLVAALSVALLAIVASAIVSTAMFLRARNEAAKSQQVAAFLSDMLEGAGPSVARGQDTALMREILDRTAGRVRTELAGQPDVAAGIEQVLGRTYLQIGDLAAAEQHARAAFETHRRLRRAPHADLAADLSLLAETSWRSGRLARADSVGREGVAMWRALHKGANPSLAEALISLGSIELDASQFEAAEPLMREGLAMTQALHPNGDRTVAVGFNALGNLMHYSGRYDESDSLYRLALDMHRRIGGDLNPDVEVDLVNMGQVEISRGRFAAAESLVRAGLETGQQIHPGNYPDRAGELLTLAMVYHRMGAMARAESLAREAVVVARGVRGGGLVAVGDALSAVGVYVNDSGRSEEALAIHREALAAYREAGDAGASRVATALDNLASALSSLGHFDAADSVYRETIPLKVAAYGAGNPQTLLTMNNYARMKYFLGDLTGAEALFREVLKGRRKALGEGSDQVAVTMSDISRSAQARGQLAEAESLLTPAVAILTASLGPDNMNTNFAYASLGRLHREQGQYAKAATELREARTRLAAALGDANPEVVWINYELAGAQGAGGPSREADSLFGSLANAPPGQLPPNEMLRFHLAYGQYLTKLGRDAEAEKYLLLAESALRAPRESNMRRRLSVLDALVDLERDWATRAPSPARAAALRHWTSVSDAEAPELRAAIAEGRAPRLGGAR</sequence>
<dbReference type="PROSITE" id="PS00108">
    <property type="entry name" value="PROTEIN_KINASE_ST"/>
    <property type="match status" value="1"/>
</dbReference>
<protein>
    <submittedName>
        <fullName evidence="9">Tetratricopeptide repeat protein</fullName>
    </submittedName>
</protein>
<evidence type="ECO:0000256" key="7">
    <source>
        <dbReference type="SAM" id="Phobius"/>
    </source>
</evidence>
<dbReference type="InterPro" id="IPR019734">
    <property type="entry name" value="TPR_rpt"/>
</dbReference>
<evidence type="ECO:0000256" key="3">
    <source>
        <dbReference type="ARBA" id="ARBA00022777"/>
    </source>
</evidence>
<feature type="region of interest" description="Disordered" evidence="6">
    <location>
        <begin position="1"/>
        <end position="33"/>
    </location>
</feature>
<evidence type="ECO:0000256" key="4">
    <source>
        <dbReference type="ARBA" id="ARBA00022840"/>
    </source>
</evidence>